<gene>
    <name evidence="1" type="ORF">OIU74_017146</name>
</gene>
<sequence>MIHQAIPEVVKAC</sequence>
<dbReference type="Proteomes" id="UP001151752">
    <property type="component" value="Chromosome 15W"/>
</dbReference>
<organism evidence="1 2">
    <name type="scientific">Salix koriyanagi</name>
    <dbReference type="NCBI Taxonomy" id="2511006"/>
    <lineage>
        <taxon>Eukaryota</taxon>
        <taxon>Viridiplantae</taxon>
        <taxon>Streptophyta</taxon>
        <taxon>Embryophyta</taxon>
        <taxon>Tracheophyta</taxon>
        <taxon>Spermatophyta</taxon>
        <taxon>Magnoliopsida</taxon>
        <taxon>eudicotyledons</taxon>
        <taxon>Gunneridae</taxon>
        <taxon>Pentapetalae</taxon>
        <taxon>rosids</taxon>
        <taxon>fabids</taxon>
        <taxon>Malpighiales</taxon>
        <taxon>Salicaceae</taxon>
        <taxon>Saliceae</taxon>
        <taxon>Salix</taxon>
    </lineage>
</organism>
<proteinExistence type="predicted"/>
<name>A0A9Q0STJ4_9ROSI</name>
<dbReference type="EMBL" id="JAPFFM010000019">
    <property type="protein sequence ID" value="KAJ6688580.1"/>
    <property type="molecule type" value="Genomic_DNA"/>
</dbReference>
<evidence type="ECO:0000313" key="2">
    <source>
        <dbReference type="Proteomes" id="UP001151752"/>
    </source>
</evidence>
<reference evidence="1" key="2">
    <citation type="journal article" date="2023" name="Int. J. Mol. Sci.">
        <title>De Novo Assembly and Annotation of 11 Diverse Shrub Willow (Salix) Genomes Reveals Novel Gene Organization in Sex-Linked Regions.</title>
        <authorList>
            <person name="Hyden B."/>
            <person name="Feng K."/>
            <person name="Yates T.B."/>
            <person name="Jawdy S."/>
            <person name="Cereghino C."/>
            <person name="Smart L.B."/>
            <person name="Muchero W."/>
        </authorList>
    </citation>
    <scope>NUCLEOTIDE SEQUENCE</scope>
    <source>
        <tissue evidence="1">Shoot tip</tissue>
    </source>
</reference>
<protein>
    <submittedName>
        <fullName evidence="1">Uncharacterized protein</fullName>
    </submittedName>
</protein>
<evidence type="ECO:0000313" key="1">
    <source>
        <dbReference type="EMBL" id="KAJ6688580.1"/>
    </source>
</evidence>
<keyword evidence="2" id="KW-1185">Reference proteome</keyword>
<reference evidence="1" key="1">
    <citation type="submission" date="2022-11" db="EMBL/GenBank/DDBJ databases">
        <authorList>
            <person name="Hyden B.L."/>
            <person name="Feng K."/>
            <person name="Yates T."/>
            <person name="Jawdy S."/>
            <person name="Smart L.B."/>
            <person name="Muchero W."/>
        </authorList>
    </citation>
    <scope>NUCLEOTIDE SEQUENCE</scope>
    <source>
        <tissue evidence="1">Shoot tip</tissue>
    </source>
</reference>
<comment type="caution">
    <text evidence="1">The sequence shown here is derived from an EMBL/GenBank/DDBJ whole genome shotgun (WGS) entry which is preliminary data.</text>
</comment>
<accession>A0A9Q0STJ4</accession>